<evidence type="ECO:0000256" key="3">
    <source>
        <dbReference type="ARBA" id="ARBA00022989"/>
    </source>
</evidence>
<keyword evidence="5" id="KW-0046">Antibiotic resistance</keyword>
<evidence type="ECO:0000313" key="9">
    <source>
        <dbReference type="EMBL" id="MBP2059532.1"/>
    </source>
</evidence>
<protein>
    <submittedName>
        <fullName evidence="9">ABC-2 type transport system permease protein</fullName>
    </submittedName>
</protein>
<evidence type="ECO:0000256" key="6">
    <source>
        <dbReference type="SAM" id="Phobius"/>
    </source>
</evidence>
<dbReference type="Proteomes" id="UP000756710">
    <property type="component" value="Unassembled WGS sequence"/>
</dbReference>
<keyword evidence="10" id="KW-1185">Reference proteome</keyword>
<dbReference type="PANTHER" id="PTHR43229">
    <property type="entry name" value="NODULATION PROTEIN J"/>
    <property type="match status" value="1"/>
</dbReference>
<keyword evidence="4 6" id="KW-0472">Membrane</keyword>
<dbReference type="GO" id="GO:0043190">
    <property type="term" value="C:ATP-binding cassette (ABC) transporter complex"/>
    <property type="evidence" value="ECO:0007669"/>
    <property type="project" value="InterPro"/>
</dbReference>
<organism evidence="8">
    <name type="scientific">Streptomyces iranensis</name>
    <dbReference type="NCBI Taxonomy" id="576784"/>
    <lineage>
        <taxon>Bacteria</taxon>
        <taxon>Bacillati</taxon>
        <taxon>Actinomycetota</taxon>
        <taxon>Actinomycetes</taxon>
        <taxon>Kitasatosporales</taxon>
        <taxon>Streptomycetaceae</taxon>
        <taxon>Streptomyces</taxon>
        <taxon>Streptomyces violaceusniger group</taxon>
    </lineage>
</organism>
<dbReference type="AlphaFoldDB" id="A0A060ZXA3"/>
<keyword evidence="2 6" id="KW-0812">Transmembrane</keyword>
<dbReference type="InterPro" id="IPR013525">
    <property type="entry name" value="ABC2_TM"/>
</dbReference>
<dbReference type="HOGENOM" id="CLU_088257_0_0_11"/>
<reference evidence="8" key="1">
    <citation type="submission" date="2014-05" db="EMBL/GenBank/DDBJ databases">
        <authorList>
            <person name="Horn Fabian"/>
        </authorList>
    </citation>
    <scope>NUCLEOTIDE SEQUENCE</scope>
</reference>
<gene>
    <name evidence="9" type="ORF">J2Z30_000528</name>
    <name evidence="8" type="ORF">SIRAN7013</name>
</gene>
<evidence type="ECO:0000256" key="1">
    <source>
        <dbReference type="ARBA" id="ARBA00004141"/>
    </source>
</evidence>
<dbReference type="GO" id="GO:0046677">
    <property type="term" value="P:response to antibiotic"/>
    <property type="evidence" value="ECO:0007669"/>
    <property type="project" value="UniProtKB-KW"/>
</dbReference>
<feature type="transmembrane region" description="Helical" evidence="6">
    <location>
        <begin position="190"/>
        <end position="208"/>
    </location>
</feature>
<keyword evidence="3 6" id="KW-1133">Transmembrane helix</keyword>
<feature type="domain" description="ABC-2 type transporter transmembrane" evidence="7">
    <location>
        <begin position="51"/>
        <end position="229"/>
    </location>
</feature>
<dbReference type="GeneID" id="32466215"/>
<dbReference type="InterPro" id="IPR000412">
    <property type="entry name" value="ABC_2_transport"/>
</dbReference>
<dbReference type="EMBL" id="JAGGLR010000001">
    <property type="protein sequence ID" value="MBP2059532.1"/>
    <property type="molecule type" value="Genomic_DNA"/>
</dbReference>
<evidence type="ECO:0000256" key="4">
    <source>
        <dbReference type="ARBA" id="ARBA00023136"/>
    </source>
</evidence>
<dbReference type="Pfam" id="PF01061">
    <property type="entry name" value="ABC2_membrane"/>
    <property type="match status" value="1"/>
</dbReference>
<sequence length="278" mass="29602">MRFTAAAPALPALRPAVQAARVVRHSAAIAFADMRAVYTWKVWIFGWLGRMLAQVTFFTLLARTTGSEEHTAYIAVGNSVMTCALECMSVVASTTWERLSGTLVLLCAVPARPVWVFFGRSLQWPISGSGTSLIALLFLAPLFGVSWHPGQVPALVVLVPLTALTTYCFGLFLAAFVLNANGVRNIVSNVAYLLMMILCGVNIPVSQWPPAVQAVADILPLTHSLHAIRLVSDGAGASRVLGAAGLALLCGAGWLLGAYVAFNRFMARARGLGSADLF</sequence>
<evidence type="ECO:0000313" key="8">
    <source>
        <dbReference type="EMBL" id="CDR10621.1"/>
    </source>
</evidence>
<evidence type="ECO:0000313" key="10">
    <source>
        <dbReference type="Proteomes" id="UP000756710"/>
    </source>
</evidence>
<name>A0A060ZXA3_9ACTN</name>
<dbReference type="InterPro" id="IPR051784">
    <property type="entry name" value="Nod_factor_ABC_transporter"/>
</dbReference>
<evidence type="ECO:0000256" key="2">
    <source>
        <dbReference type="ARBA" id="ARBA00022692"/>
    </source>
</evidence>
<evidence type="ECO:0000259" key="7">
    <source>
        <dbReference type="Pfam" id="PF01061"/>
    </source>
</evidence>
<dbReference type="PRINTS" id="PR00164">
    <property type="entry name" value="ABC2TRNSPORT"/>
</dbReference>
<dbReference type="GO" id="GO:0140359">
    <property type="term" value="F:ABC-type transporter activity"/>
    <property type="evidence" value="ECO:0007669"/>
    <property type="project" value="InterPro"/>
</dbReference>
<reference evidence="9 10" key="2">
    <citation type="submission" date="2021-03" db="EMBL/GenBank/DDBJ databases">
        <title>Genomic Encyclopedia of Type Strains, Phase IV (KMG-IV): sequencing the most valuable type-strain genomes for metagenomic binning, comparative biology and taxonomic classification.</title>
        <authorList>
            <person name="Goeker M."/>
        </authorList>
    </citation>
    <scope>NUCLEOTIDE SEQUENCE [LARGE SCALE GENOMIC DNA]</scope>
    <source>
        <strain evidence="9 10">DSM 41954</strain>
    </source>
</reference>
<accession>A0A060ZXA3</accession>
<evidence type="ECO:0000256" key="5">
    <source>
        <dbReference type="ARBA" id="ARBA00023251"/>
    </source>
</evidence>
<comment type="subcellular location">
    <subcellularLocation>
        <location evidence="1">Membrane</location>
        <topology evidence="1">Multi-pass membrane protein</topology>
    </subcellularLocation>
</comment>
<dbReference type="EMBL" id="LK022848">
    <property type="protein sequence ID" value="CDR10621.1"/>
    <property type="molecule type" value="Genomic_DNA"/>
</dbReference>
<feature type="transmembrane region" description="Helical" evidence="6">
    <location>
        <begin position="130"/>
        <end position="148"/>
    </location>
</feature>
<proteinExistence type="predicted"/>
<feature type="transmembrane region" description="Helical" evidence="6">
    <location>
        <begin position="154"/>
        <end position="178"/>
    </location>
</feature>
<feature type="transmembrane region" description="Helical" evidence="6">
    <location>
        <begin position="240"/>
        <end position="262"/>
    </location>
</feature>
<dbReference type="PANTHER" id="PTHR43229:SF2">
    <property type="entry name" value="NODULATION PROTEIN J"/>
    <property type="match status" value="1"/>
</dbReference>
<dbReference type="RefSeq" id="WP_052701628.1">
    <property type="nucleotide sequence ID" value="NZ_BAABDR010000060.1"/>
</dbReference>